<keyword evidence="1" id="KW-0805">Transcription regulation</keyword>
<dbReference type="PANTHER" id="PTHR43537">
    <property type="entry name" value="TRANSCRIPTIONAL REGULATOR, GNTR FAMILY"/>
    <property type="match status" value="1"/>
</dbReference>
<dbReference type="CDD" id="cd07377">
    <property type="entry name" value="WHTH_GntR"/>
    <property type="match status" value="1"/>
</dbReference>
<dbReference type="InterPro" id="IPR036390">
    <property type="entry name" value="WH_DNA-bd_sf"/>
</dbReference>
<proteinExistence type="predicted"/>
<dbReference type="Pfam" id="PF00392">
    <property type="entry name" value="GntR"/>
    <property type="match status" value="1"/>
</dbReference>
<evidence type="ECO:0000256" key="3">
    <source>
        <dbReference type="ARBA" id="ARBA00023163"/>
    </source>
</evidence>
<comment type="caution">
    <text evidence="5">The sequence shown here is derived from an EMBL/GenBank/DDBJ whole genome shotgun (WGS) entry which is preliminary data.</text>
</comment>
<organism evidence="5 6">
    <name type="scientific">Gulosibacter faecalis</name>
    <dbReference type="NCBI Taxonomy" id="272240"/>
    <lineage>
        <taxon>Bacteria</taxon>
        <taxon>Bacillati</taxon>
        <taxon>Actinomycetota</taxon>
        <taxon>Actinomycetes</taxon>
        <taxon>Micrococcales</taxon>
        <taxon>Microbacteriaceae</taxon>
        <taxon>Gulosibacter</taxon>
    </lineage>
</organism>
<dbReference type="Proteomes" id="UP001597492">
    <property type="component" value="Unassembled WGS sequence"/>
</dbReference>
<gene>
    <name evidence="5" type="ORF">ACFSW7_00480</name>
</gene>
<dbReference type="SUPFAM" id="SSF48008">
    <property type="entry name" value="GntR ligand-binding domain-like"/>
    <property type="match status" value="1"/>
</dbReference>
<feature type="domain" description="HTH gntR-type" evidence="4">
    <location>
        <begin position="18"/>
        <end position="88"/>
    </location>
</feature>
<dbReference type="Gene3D" id="1.20.120.530">
    <property type="entry name" value="GntR ligand-binding domain-like"/>
    <property type="match status" value="1"/>
</dbReference>
<dbReference type="RefSeq" id="WP_019619519.1">
    <property type="nucleotide sequence ID" value="NZ_JBHUNE010000001.1"/>
</dbReference>
<keyword evidence="3" id="KW-0804">Transcription</keyword>
<dbReference type="Pfam" id="PF07729">
    <property type="entry name" value="FCD"/>
    <property type="match status" value="1"/>
</dbReference>
<protein>
    <submittedName>
        <fullName evidence="5">FadR/GntR family transcriptional regulator</fullName>
    </submittedName>
</protein>
<dbReference type="InterPro" id="IPR000524">
    <property type="entry name" value="Tscrpt_reg_HTH_GntR"/>
</dbReference>
<evidence type="ECO:0000313" key="5">
    <source>
        <dbReference type="EMBL" id="MFD2756852.1"/>
    </source>
</evidence>
<name>A0ABW5UTA0_9MICO</name>
<keyword evidence="2" id="KW-0238">DNA-binding</keyword>
<dbReference type="InterPro" id="IPR008920">
    <property type="entry name" value="TF_FadR/GntR_C"/>
</dbReference>
<dbReference type="InterPro" id="IPR011711">
    <property type="entry name" value="GntR_C"/>
</dbReference>
<reference evidence="6" key="1">
    <citation type="journal article" date="2019" name="Int. J. Syst. Evol. Microbiol.">
        <title>The Global Catalogue of Microorganisms (GCM) 10K type strain sequencing project: providing services to taxonomists for standard genome sequencing and annotation.</title>
        <authorList>
            <consortium name="The Broad Institute Genomics Platform"/>
            <consortium name="The Broad Institute Genome Sequencing Center for Infectious Disease"/>
            <person name="Wu L."/>
            <person name="Ma J."/>
        </authorList>
    </citation>
    <scope>NUCLEOTIDE SEQUENCE [LARGE SCALE GENOMIC DNA]</scope>
    <source>
        <strain evidence="6">TISTR 1514</strain>
    </source>
</reference>
<dbReference type="SMART" id="SM00895">
    <property type="entry name" value="FCD"/>
    <property type="match status" value="1"/>
</dbReference>
<dbReference type="SMART" id="SM00345">
    <property type="entry name" value="HTH_GNTR"/>
    <property type="match status" value="1"/>
</dbReference>
<keyword evidence="6" id="KW-1185">Reference proteome</keyword>
<dbReference type="Gene3D" id="1.10.10.10">
    <property type="entry name" value="Winged helix-like DNA-binding domain superfamily/Winged helix DNA-binding domain"/>
    <property type="match status" value="1"/>
</dbReference>
<evidence type="ECO:0000313" key="6">
    <source>
        <dbReference type="Proteomes" id="UP001597492"/>
    </source>
</evidence>
<dbReference type="PANTHER" id="PTHR43537:SF24">
    <property type="entry name" value="GLUCONATE OPERON TRANSCRIPTIONAL REPRESSOR"/>
    <property type="match status" value="1"/>
</dbReference>
<dbReference type="EMBL" id="JBHUNE010000001">
    <property type="protein sequence ID" value="MFD2756852.1"/>
    <property type="molecule type" value="Genomic_DNA"/>
</dbReference>
<evidence type="ECO:0000259" key="4">
    <source>
        <dbReference type="PROSITE" id="PS50949"/>
    </source>
</evidence>
<dbReference type="InterPro" id="IPR036388">
    <property type="entry name" value="WH-like_DNA-bd_sf"/>
</dbReference>
<dbReference type="PROSITE" id="PS50949">
    <property type="entry name" value="HTH_GNTR"/>
    <property type="match status" value="1"/>
</dbReference>
<sequence length="253" mass="27923">MSTASSFSPIRPKLPASLTSGDDLADNITAAISLGSIAVGERLPSEIELAAEFGVAVATLRKSLAILREQEIVETRRGRDGGTFVTRIPFPTVAQVREFLGSTSIIELRDYSDEHCAVAGGIAQLVCQRALEQDLVDLTEQASRYPDSDDLTAQVSWDNRFYVQLGAESQSQRLMRSQMRLQSEISTLKWSPAAAATSAEQARYDRIEIVDAIRSRNPERAEATISNHIRQTTYRIIDVKLTLDRIPERSVDA</sequence>
<evidence type="ECO:0000256" key="2">
    <source>
        <dbReference type="ARBA" id="ARBA00023125"/>
    </source>
</evidence>
<dbReference type="SUPFAM" id="SSF46785">
    <property type="entry name" value="Winged helix' DNA-binding domain"/>
    <property type="match status" value="1"/>
</dbReference>
<accession>A0ABW5UTA0</accession>
<evidence type="ECO:0000256" key="1">
    <source>
        <dbReference type="ARBA" id="ARBA00023015"/>
    </source>
</evidence>